<feature type="repeat" description="WD" evidence="4">
    <location>
        <begin position="669"/>
        <end position="709"/>
    </location>
</feature>
<organism evidence="7 9">
    <name type="scientific">Dracunculus medinensis</name>
    <name type="common">Guinea worm</name>
    <dbReference type="NCBI Taxonomy" id="318479"/>
    <lineage>
        <taxon>Eukaryota</taxon>
        <taxon>Metazoa</taxon>
        <taxon>Ecdysozoa</taxon>
        <taxon>Nematoda</taxon>
        <taxon>Chromadorea</taxon>
        <taxon>Rhabditida</taxon>
        <taxon>Spirurina</taxon>
        <taxon>Dracunculoidea</taxon>
        <taxon>Dracunculidae</taxon>
        <taxon>Dracunculus</taxon>
    </lineage>
</organism>
<reference evidence="9" key="1">
    <citation type="submission" date="2016-04" db="UniProtKB">
        <authorList>
            <consortium name="WormBaseParasite"/>
        </authorList>
    </citation>
    <scope>IDENTIFICATION</scope>
</reference>
<keyword evidence="8" id="KW-1185">Reference proteome</keyword>
<dbReference type="STRING" id="318479.A0A0N4UBY5"/>
<dbReference type="PANTHER" id="PTHR14221:SF0">
    <property type="entry name" value="WD REPEAT-CONTAINING PROTEIN 44"/>
    <property type="match status" value="1"/>
</dbReference>
<dbReference type="SUPFAM" id="SSF50978">
    <property type="entry name" value="WD40 repeat-like"/>
    <property type="match status" value="1"/>
</dbReference>
<dbReference type="InterPro" id="IPR040324">
    <property type="entry name" value="WDR44/Dgr2"/>
</dbReference>
<dbReference type="EMBL" id="UYYG01001170">
    <property type="protein sequence ID" value="VDN58654.1"/>
    <property type="molecule type" value="Genomic_DNA"/>
</dbReference>
<feature type="region of interest" description="Disordered" evidence="5">
    <location>
        <begin position="516"/>
        <end position="538"/>
    </location>
</feature>
<keyword evidence="2 4" id="KW-0853">WD repeat</keyword>
<dbReference type="Gene3D" id="2.130.10.10">
    <property type="entry name" value="YVTN repeat-like/Quinoprotein amine dehydrogenase"/>
    <property type="match status" value="1"/>
</dbReference>
<protein>
    <recommendedName>
        <fullName evidence="1">WD repeat-containing protein 44</fullName>
    </recommendedName>
</protein>
<proteinExistence type="predicted"/>
<evidence type="ECO:0000313" key="8">
    <source>
        <dbReference type="Proteomes" id="UP000274756"/>
    </source>
</evidence>
<dbReference type="InterPro" id="IPR036322">
    <property type="entry name" value="WD40_repeat_dom_sf"/>
</dbReference>
<evidence type="ECO:0000313" key="9">
    <source>
        <dbReference type="WBParaSite" id="DME_0000474401-mRNA-1"/>
    </source>
</evidence>
<evidence type="ECO:0000313" key="6">
    <source>
        <dbReference type="EMBL" id="VDN58654.1"/>
    </source>
</evidence>
<evidence type="ECO:0000256" key="3">
    <source>
        <dbReference type="ARBA" id="ARBA00022737"/>
    </source>
</evidence>
<dbReference type="PANTHER" id="PTHR14221">
    <property type="entry name" value="WD REPEAT DOMAIN 44"/>
    <property type="match status" value="1"/>
</dbReference>
<evidence type="ECO:0000313" key="7">
    <source>
        <dbReference type="Proteomes" id="UP000038040"/>
    </source>
</evidence>
<dbReference type="OrthoDB" id="1932312at2759"/>
<dbReference type="Pfam" id="PF00400">
    <property type="entry name" value="WD40"/>
    <property type="match status" value="4"/>
</dbReference>
<evidence type="ECO:0000256" key="5">
    <source>
        <dbReference type="SAM" id="MobiDB-lite"/>
    </source>
</evidence>
<feature type="compositionally biased region" description="Basic and acidic residues" evidence="5">
    <location>
        <begin position="343"/>
        <end position="352"/>
    </location>
</feature>
<feature type="region of interest" description="Disordered" evidence="5">
    <location>
        <begin position="281"/>
        <end position="307"/>
    </location>
</feature>
<name>A0A0N4UBY5_DRAME</name>
<dbReference type="InterPro" id="IPR015943">
    <property type="entry name" value="WD40/YVTN_repeat-like_dom_sf"/>
</dbReference>
<evidence type="ECO:0000256" key="2">
    <source>
        <dbReference type="ARBA" id="ARBA00022574"/>
    </source>
</evidence>
<sequence length="983" mass="109769">MESDESESESSSNDENFEDAVDNLGSLPDILLNSSKATLCQAKRPIDASQGDFDTVRSLQLNTPHVIYANLPSSFLNTPSVAKDNATLRRGRLSILRHRMKNEFSGMIPNIFPCSVDDDAASTSDNTSLASWGRNLLMDCSSANIGPFFPADSLSTKAFSMQKSPKRHESNNFYIHKIQNHEISEQIASVSPPPPFYPPPPLPTSFHSALSKINLPPPNSIPPPLPPRRPTSLLPAVLPVSQVILQQKKNDFKKPVISCDAFARIRGHVKTKSLDRGLSLAKSMKTGPFPPPSNKSNSLKREFSTDASDPSKILALDDCEEALRNSDAQGIISQITSSILTEDPLREEKDNGRLSSVGEETNLSASISTSPSSTKVERNNIDSPLQKIENSGFRMSQQNTAAEVFSHVKHRIKSDLPLEEFELVQRDELKSLDNDEFIDPITRDVERRMSMKEKINEVKGNIESGQTSGTFQATGNLQKAASFVKVYGTYATELFRGAFCKAKSIVSSNSTVTKLTKDDEDSCGDNEKDNISEGTPIVRSKNTKKGPFDFDGTRLVQELNNEHTGAVWCMKFSLCGRLLATAGQDNIIRVWVLRNHLAYFNKMRDRYNSQLKSSNVSLNETSLQKAMQEIEKDYHSSSNTLGNSVDSSDDDPNADSTFFVMAPKPLCSYRGHTADVLDISWSRNYFILSSGMDRTVKLWHLSRAECLCCFQHIDFVTCIAFMPKDDRYFLSGSLDGKLRLWHIPDKKVALWNEVEQVKFITAIAFVKNGKFAAVGTYDGRCFFYTTDQLKYHTVIDVRSSRGKNSRGHKVTGLAVYGDKLLVTSNDSRIRMYDLRDMALTCKFKGVQNERSQIRASFSPDGKHIVCGSEDHYIYVWTTSDLLSPLTVRKDRNDFWQRIQCHSAGVTAAIFAPRPQLFLSLLENRRAGENKRFDTLPHIKETDSRQLYGDVIISADLTGSIKIFANRTRIRAGGSNFFTTDVIT</sequence>
<feature type="repeat" description="WD" evidence="4">
    <location>
        <begin position="560"/>
        <end position="591"/>
    </location>
</feature>
<feature type="repeat" description="WD" evidence="4">
    <location>
        <begin position="856"/>
        <end position="876"/>
    </location>
</feature>
<dbReference type="Proteomes" id="UP000038040">
    <property type="component" value="Unplaced"/>
</dbReference>
<feature type="repeat" description="WD" evidence="4">
    <location>
        <begin position="709"/>
        <end position="743"/>
    </location>
</feature>
<dbReference type="PROSITE" id="PS50294">
    <property type="entry name" value="WD_REPEATS_REGION"/>
    <property type="match status" value="3"/>
</dbReference>
<feature type="region of interest" description="Disordered" evidence="5">
    <location>
        <begin position="1"/>
        <end position="20"/>
    </location>
</feature>
<dbReference type="PROSITE" id="PS50082">
    <property type="entry name" value="WD_REPEATS_2"/>
    <property type="match status" value="4"/>
</dbReference>
<dbReference type="Proteomes" id="UP000274756">
    <property type="component" value="Unassembled WGS sequence"/>
</dbReference>
<gene>
    <name evidence="6" type="ORF">DME_LOCUS8627</name>
</gene>
<dbReference type="SMART" id="SM00320">
    <property type="entry name" value="WD40"/>
    <property type="match status" value="7"/>
</dbReference>
<evidence type="ECO:0000256" key="4">
    <source>
        <dbReference type="PROSITE-ProRule" id="PRU00221"/>
    </source>
</evidence>
<keyword evidence="3" id="KW-0677">Repeat</keyword>
<dbReference type="WBParaSite" id="DME_0000474401-mRNA-1">
    <property type="protein sequence ID" value="DME_0000474401-mRNA-1"/>
    <property type="gene ID" value="DME_0000474401"/>
</dbReference>
<feature type="compositionally biased region" description="Low complexity" evidence="5">
    <location>
        <begin position="364"/>
        <end position="373"/>
    </location>
</feature>
<evidence type="ECO:0000256" key="1">
    <source>
        <dbReference type="ARBA" id="ARBA00021207"/>
    </source>
</evidence>
<dbReference type="InterPro" id="IPR001680">
    <property type="entry name" value="WD40_rpt"/>
</dbReference>
<feature type="region of interest" description="Disordered" evidence="5">
    <location>
        <begin position="342"/>
        <end position="379"/>
    </location>
</feature>
<reference evidence="6 8" key="2">
    <citation type="submission" date="2018-11" db="EMBL/GenBank/DDBJ databases">
        <authorList>
            <consortium name="Pathogen Informatics"/>
        </authorList>
    </citation>
    <scope>NUCLEOTIDE SEQUENCE [LARGE SCALE GENOMIC DNA]</scope>
</reference>
<accession>A0A0N4UBY5</accession>
<dbReference type="AlphaFoldDB" id="A0A0N4UBY5"/>